<keyword evidence="2" id="KW-0812">Transmembrane</keyword>
<organism evidence="3 4">
    <name type="scientific">Citrifermentans bremense</name>
    <dbReference type="NCBI Taxonomy" id="60035"/>
    <lineage>
        <taxon>Bacteria</taxon>
        <taxon>Pseudomonadati</taxon>
        <taxon>Thermodesulfobacteriota</taxon>
        <taxon>Desulfuromonadia</taxon>
        <taxon>Geobacterales</taxon>
        <taxon>Geobacteraceae</taxon>
        <taxon>Citrifermentans</taxon>
    </lineage>
</organism>
<feature type="region of interest" description="Disordered" evidence="1">
    <location>
        <begin position="1"/>
        <end position="27"/>
    </location>
</feature>
<keyword evidence="2" id="KW-1133">Transmembrane helix</keyword>
<evidence type="ECO:0000313" key="3">
    <source>
        <dbReference type="EMBL" id="BCG46838.1"/>
    </source>
</evidence>
<feature type="transmembrane region" description="Helical" evidence="2">
    <location>
        <begin position="36"/>
        <end position="52"/>
    </location>
</feature>
<evidence type="ECO:0000256" key="2">
    <source>
        <dbReference type="SAM" id="Phobius"/>
    </source>
</evidence>
<dbReference type="KEGG" id="gbn:GEOBRER4_15880"/>
<dbReference type="EMBL" id="AP023213">
    <property type="protein sequence ID" value="BCG46838.1"/>
    <property type="molecule type" value="Genomic_DNA"/>
</dbReference>
<accession>A0A6S6LZU6</accession>
<gene>
    <name evidence="3" type="ORF">GEOBRER4_15880</name>
</gene>
<dbReference type="Proteomes" id="UP000515472">
    <property type="component" value="Chromosome"/>
</dbReference>
<protein>
    <submittedName>
        <fullName evidence="3">Uncharacterized protein</fullName>
    </submittedName>
</protein>
<dbReference type="AlphaFoldDB" id="A0A6S6LZU6"/>
<reference evidence="3 4" key="1">
    <citation type="submission" date="2020-06" db="EMBL/GenBank/DDBJ databases">
        <title>Interaction of electrochemicaly active bacteria, Geobacter bremensis R4 on different carbon anode.</title>
        <authorList>
            <person name="Meng L."/>
            <person name="Yoshida N."/>
        </authorList>
    </citation>
    <scope>NUCLEOTIDE SEQUENCE [LARGE SCALE GENOMIC DNA]</scope>
    <source>
        <strain evidence="3 4">R4</strain>
    </source>
</reference>
<evidence type="ECO:0000256" key="1">
    <source>
        <dbReference type="SAM" id="MobiDB-lite"/>
    </source>
</evidence>
<evidence type="ECO:0000313" key="4">
    <source>
        <dbReference type="Proteomes" id="UP000515472"/>
    </source>
</evidence>
<feature type="compositionally biased region" description="Basic and acidic residues" evidence="1">
    <location>
        <begin position="1"/>
        <end position="16"/>
    </location>
</feature>
<keyword evidence="4" id="KW-1185">Reference proteome</keyword>
<proteinExistence type="predicted"/>
<name>A0A6S6LZU6_9BACT</name>
<keyword evidence="2" id="KW-0472">Membrane</keyword>
<sequence>MGAQTKSDHRQQREQCDTDEAESTKLKKGGAMEGNWLWGPFIACVVYSLYAIDKRLEKIIDLLFDIKQGYRD</sequence>